<sequence>MPVLKHLENQWLLNLYQAWVSPSLSKIMGALAMHFFVQFHIAPIDLKDMDLVPDFSDVAKAAGYGIWGSQKQNAEVAQQKKEQYMIKKAKKDAATAKIIRTLPIMTTEEIKDKNLNKWDEGCNDLLVEIAANAPVLDELKAGLISEPTRNRISLIGNKYSYHIYVDGDITSWARCSQEPISIEALSVWQSHCKKSCLKNQHAKRDLMREFGLAKPVQSYQDLGICIIKRTRAMVI</sequence>
<organism evidence="1 2">
    <name type="scientific">Sphaerobolus stellatus (strain SS14)</name>
    <dbReference type="NCBI Taxonomy" id="990650"/>
    <lineage>
        <taxon>Eukaryota</taxon>
        <taxon>Fungi</taxon>
        <taxon>Dikarya</taxon>
        <taxon>Basidiomycota</taxon>
        <taxon>Agaricomycotina</taxon>
        <taxon>Agaricomycetes</taxon>
        <taxon>Phallomycetidae</taxon>
        <taxon>Geastrales</taxon>
        <taxon>Sphaerobolaceae</taxon>
        <taxon>Sphaerobolus</taxon>
    </lineage>
</organism>
<accession>A0A0C9UGX8</accession>
<dbReference type="AlphaFoldDB" id="A0A0C9UGX8"/>
<proteinExistence type="predicted"/>
<evidence type="ECO:0000313" key="2">
    <source>
        <dbReference type="Proteomes" id="UP000054279"/>
    </source>
</evidence>
<dbReference type="EMBL" id="KN837465">
    <property type="protein sequence ID" value="KIJ24691.1"/>
    <property type="molecule type" value="Genomic_DNA"/>
</dbReference>
<gene>
    <name evidence="1" type="ORF">M422DRAFT_274472</name>
</gene>
<name>A0A0C9UGX8_SPHS4</name>
<dbReference type="Proteomes" id="UP000054279">
    <property type="component" value="Unassembled WGS sequence"/>
</dbReference>
<reference evidence="1 2" key="1">
    <citation type="submission" date="2014-06" db="EMBL/GenBank/DDBJ databases">
        <title>Evolutionary Origins and Diversification of the Mycorrhizal Mutualists.</title>
        <authorList>
            <consortium name="DOE Joint Genome Institute"/>
            <consortium name="Mycorrhizal Genomics Consortium"/>
            <person name="Kohler A."/>
            <person name="Kuo A."/>
            <person name="Nagy L.G."/>
            <person name="Floudas D."/>
            <person name="Copeland A."/>
            <person name="Barry K.W."/>
            <person name="Cichocki N."/>
            <person name="Veneault-Fourrey C."/>
            <person name="LaButti K."/>
            <person name="Lindquist E.A."/>
            <person name="Lipzen A."/>
            <person name="Lundell T."/>
            <person name="Morin E."/>
            <person name="Murat C."/>
            <person name="Riley R."/>
            <person name="Ohm R."/>
            <person name="Sun H."/>
            <person name="Tunlid A."/>
            <person name="Henrissat B."/>
            <person name="Grigoriev I.V."/>
            <person name="Hibbett D.S."/>
            <person name="Martin F."/>
        </authorList>
    </citation>
    <scope>NUCLEOTIDE SEQUENCE [LARGE SCALE GENOMIC DNA]</scope>
    <source>
        <strain evidence="1 2">SS14</strain>
    </source>
</reference>
<dbReference type="HOGENOM" id="CLU_1180871_0_0_1"/>
<evidence type="ECO:0000313" key="1">
    <source>
        <dbReference type="EMBL" id="KIJ24691.1"/>
    </source>
</evidence>
<keyword evidence="2" id="KW-1185">Reference proteome</keyword>
<protein>
    <submittedName>
        <fullName evidence="1">Uncharacterized protein</fullName>
    </submittedName>
</protein>